<dbReference type="PIRSF" id="PIRSF029557">
    <property type="entry name" value="UCP029557"/>
    <property type="match status" value="1"/>
</dbReference>
<dbReference type="Gene3D" id="3.10.540.10">
    <property type="entry name" value="duf1285 like domain"/>
    <property type="match status" value="1"/>
</dbReference>
<evidence type="ECO:0000259" key="2">
    <source>
        <dbReference type="Pfam" id="PF21028"/>
    </source>
</evidence>
<comment type="caution">
    <text evidence="3">The sequence shown here is derived from an EMBL/GenBank/DDBJ whole genome shotgun (WGS) entry which is preliminary data.</text>
</comment>
<dbReference type="InterPro" id="IPR010707">
    <property type="entry name" value="DUF1285"/>
</dbReference>
<feature type="domain" description="DUF1285" evidence="2">
    <location>
        <begin position="54"/>
        <end position="147"/>
    </location>
</feature>
<dbReference type="InterPro" id="IPR048341">
    <property type="entry name" value="DUF1285_N"/>
</dbReference>
<sequence>MRIARDGKWYYQGSVIPRKEMVCLFSSMLTRRADGAYWLETPMEQCEIEVEDVPFVAVELFTCCSSGQRCYSFRTNVDEMVTLDAQHPLRIVDGGSGGAPPYLTVRPGLEARLARSVYYELVALGNEEVIGGETLYGIWSKGIFFPLGKLDELV</sequence>
<gene>
    <name evidence="3" type="ORF">GALL_200540</name>
</gene>
<dbReference type="Pfam" id="PF21028">
    <property type="entry name" value="DUF1285_C"/>
    <property type="match status" value="1"/>
</dbReference>
<organism evidence="3">
    <name type="scientific">mine drainage metagenome</name>
    <dbReference type="NCBI Taxonomy" id="410659"/>
    <lineage>
        <taxon>unclassified sequences</taxon>
        <taxon>metagenomes</taxon>
        <taxon>ecological metagenomes</taxon>
    </lineage>
</organism>
<dbReference type="EMBL" id="MLJW01000126">
    <property type="protein sequence ID" value="OIQ97872.1"/>
    <property type="molecule type" value="Genomic_DNA"/>
</dbReference>
<name>A0A1J5RNQ5_9ZZZZ</name>
<accession>A0A1J5RNQ5</accession>
<reference evidence="3" key="1">
    <citation type="submission" date="2016-10" db="EMBL/GenBank/DDBJ databases">
        <title>Sequence of Gallionella enrichment culture.</title>
        <authorList>
            <person name="Poehlein A."/>
            <person name="Muehling M."/>
            <person name="Daniel R."/>
        </authorList>
    </citation>
    <scope>NUCLEOTIDE SEQUENCE</scope>
</reference>
<dbReference type="InterPro" id="IPR023361">
    <property type="entry name" value="DUF1285_beta_roll_sf"/>
</dbReference>
<feature type="domain" description="DUF1285" evidence="1">
    <location>
        <begin position="1"/>
        <end position="53"/>
    </location>
</feature>
<proteinExistence type="predicted"/>
<dbReference type="InterPro" id="IPR048342">
    <property type="entry name" value="DUF1285_C"/>
</dbReference>
<protein>
    <recommendedName>
        <fullName evidence="4">Proteophosphoglycan</fullName>
    </recommendedName>
</protein>
<evidence type="ECO:0000313" key="3">
    <source>
        <dbReference type="EMBL" id="OIQ97872.1"/>
    </source>
</evidence>
<evidence type="ECO:0000259" key="1">
    <source>
        <dbReference type="Pfam" id="PF06938"/>
    </source>
</evidence>
<evidence type="ECO:0008006" key="4">
    <source>
        <dbReference type="Google" id="ProtNLM"/>
    </source>
</evidence>
<dbReference type="Pfam" id="PF06938">
    <property type="entry name" value="DUF1285_N"/>
    <property type="match status" value="1"/>
</dbReference>
<dbReference type="Gene3D" id="2.30.270.10">
    <property type="entry name" value="duf1285 protein"/>
    <property type="match status" value="1"/>
</dbReference>
<dbReference type="AlphaFoldDB" id="A0A1J5RNQ5"/>